<proteinExistence type="predicted"/>
<feature type="compositionally biased region" description="Polar residues" evidence="1">
    <location>
        <begin position="15"/>
        <end position="31"/>
    </location>
</feature>
<dbReference type="VEuPathDB" id="MicrosporidiaDB:M153_179200001"/>
<dbReference type="AlphaFoldDB" id="A0A0R0LYV8"/>
<reference evidence="2 3" key="1">
    <citation type="submission" date="2015-07" db="EMBL/GenBank/DDBJ databases">
        <title>The genome of Pseudoloma neurophilia, a relevant intracellular parasite of the zebrafish.</title>
        <authorList>
            <person name="Ndikumana S."/>
            <person name="Pelin A."/>
            <person name="Sanders J."/>
            <person name="Corradi N."/>
        </authorList>
    </citation>
    <scope>NUCLEOTIDE SEQUENCE [LARGE SCALE GENOMIC DNA]</scope>
    <source>
        <strain evidence="2 3">MK1</strain>
    </source>
</reference>
<accession>A0A0R0LYV8</accession>
<feature type="region of interest" description="Disordered" evidence="1">
    <location>
        <begin position="1"/>
        <end position="53"/>
    </location>
</feature>
<name>A0A0R0LYV8_9MICR</name>
<organism evidence="2 3">
    <name type="scientific">Pseudoloma neurophilia</name>
    <dbReference type="NCBI Taxonomy" id="146866"/>
    <lineage>
        <taxon>Eukaryota</taxon>
        <taxon>Fungi</taxon>
        <taxon>Fungi incertae sedis</taxon>
        <taxon>Microsporidia</taxon>
        <taxon>Pseudoloma</taxon>
    </lineage>
</organism>
<evidence type="ECO:0000256" key="1">
    <source>
        <dbReference type="SAM" id="MobiDB-lite"/>
    </source>
</evidence>
<feature type="compositionally biased region" description="Basic and acidic residues" evidence="1">
    <location>
        <begin position="1"/>
        <end position="11"/>
    </location>
</feature>
<comment type="caution">
    <text evidence="2">The sequence shown here is derived from an EMBL/GenBank/DDBJ whole genome shotgun (WGS) entry which is preliminary data.</text>
</comment>
<dbReference type="Proteomes" id="UP000051530">
    <property type="component" value="Unassembled WGS sequence"/>
</dbReference>
<keyword evidence="3" id="KW-1185">Reference proteome</keyword>
<evidence type="ECO:0000313" key="2">
    <source>
        <dbReference type="EMBL" id="KRH91927.1"/>
    </source>
</evidence>
<sequence length="199" mass="23008">ERQNSNERQNVKPENLSSNTTIALKDNSNGHNVSKNANNSSNEKNKTFSSKLSEDLRRRSLNKSVLVHKPEHSFRKVELINQKDTHTNGSLTLQDLSINTNKIKAHVEFGKLNFFIISDPSFQALCNSISLRLCQHFDSTKSQTVYNLNLLKYFNLFIKYNNKLFKMEIENDFYACLYENSNQLEIIITDIEDPDDVPF</sequence>
<evidence type="ECO:0000313" key="3">
    <source>
        <dbReference type="Proteomes" id="UP000051530"/>
    </source>
</evidence>
<dbReference type="EMBL" id="LGUB01001383">
    <property type="protein sequence ID" value="KRH91927.1"/>
    <property type="molecule type" value="Genomic_DNA"/>
</dbReference>
<feature type="non-terminal residue" evidence="2">
    <location>
        <position position="1"/>
    </location>
</feature>
<gene>
    <name evidence="2" type="ORF">M153_179200001</name>
</gene>
<feature type="compositionally biased region" description="Low complexity" evidence="1">
    <location>
        <begin position="32"/>
        <end position="42"/>
    </location>
</feature>
<protein>
    <submittedName>
        <fullName evidence="2">Uncharacterized protein</fullName>
    </submittedName>
</protein>